<dbReference type="Gene3D" id="3.40.50.1000">
    <property type="entry name" value="HAD superfamily/HAD-like"/>
    <property type="match status" value="1"/>
</dbReference>
<dbReference type="AlphaFoldDB" id="A0A2M6VZW2"/>
<dbReference type="GO" id="GO:0036376">
    <property type="term" value="P:sodium ion export across plasma membrane"/>
    <property type="evidence" value="ECO:0007669"/>
    <property type="project" value="TreeGrafter"/>
</dbReference>
<dbReference type="GO" id="GO:1990573">
    <property type="term" value="P:potassium ion import across plasma membrane"/>
    <property type="evidence" value="ECO:0007669"/>
    <property type="project" value="TreeGrafter"/>
</dbReference>
<dbReference type="GO" id="GO:0005391">
    <property type="term" value="F:P-type sodium:potassium-exchanging transporter activity"/>
    <property type="evidence" value="ECO:0007669"/>
    <property type="project" value="TreeGrafter"/>
</dbReference>
<comment type="similarity">
    <text evidence="2">Belongs to the cation transport ATPase (P-type) (TC 3.A.3) family. Type IIA subfamily.</text>
</comment>
<keyword evidence="6" id="KW-0547">Nucleotide-binding</keyword>
<keyword evidence="8" id="KW-0460">Magnesium</keyword>
<dbReference type="SFLD" id="SFLDF00027">
    <property type="entry name" value="p-type_atpase"/>
    <property type="match status" value="1"/>
</dbReference>
<feature type="transmembrane region" description="Helical" evidence="12">
    <location>
        <begin position="82"/>
        <end position="100"/>
    </location>
</feature>
<dbReference type="Proteomes" id="UP000229362">
    <property type="component" value="Unassembled WGS sequence"/>
</dbReference>
<dbReference type="InterPro" id="IPR059000">
    <property type="entry name" value="ATPase_P-type_domA"/>
</dbReference>
<dbReference type="PROSITE" id="PS00154">
    <property type="entry name" value="ATPASE_E1_E2"/>
    <property type="match status" value="1"/>
</dbReference>
<dbReference type="SUPFAM" id="SSF81665">
    <property type="entry name" value="Calcium ATPase, transmembrane domain M"/>
    <property type="match status" value="1"/>
</dbReference>
<dbReference type="GO" id="GO:0005524">
    <property type="term" value="F:ATP binding"/>
    <property type="evidence" value="ECO:0007669"/>
    <property type="project" value="UniProtKB-KW"/>
</dbReference>
<dbReference type="Pfam" id="PF00689">
    <property type="entry name" value="Cation_ATPase_C"/>
    <property type="match status" value="1"/>
</dbReference>
<dbReference type="PANTHER" id="PTHR43294">
    <property type="entry name" value="SODIUM/POTASSIUM-TRANSPORTING ATPASE SUBUNIT ALPHA"/>
    <property type="match status" value="1"/>
</dbReference>
<keyword evidence="11 12" id="KW-0472">Membrane</keyword>
<keyword evidence="4" id="KW-0597">Phosphoprotein</keyword>
<dbReference type="EMBL" id="PFBZ01000230">
    <property type="protein sequence ID" value="PIT86035.1"/>
    <property type="molecule type" value="Genomic_DNA"/>
</dbReference>
<dbReference type="GO" id="GO:0030007">
    <property type="term" value="P:intracellular potassium ion homeostasis"/>
    <property type="evidence" value="ECO:0007669"/>
    <property type="project" value="TreeGrafter"/>
</dbReference>
<keyword evidence="10 12" id="KW-1133">Transmembrane helix</keyword>
<evidence type="ECO:0000256" key="11">
    <source>
        <dbReference type="ARBA" id="ARBA00023136"/>
    </source>
</evidence>
<evidence type="ECO:0000313" key="15">
    <source>
        <dbReference type="Proteomes" id="UP000229362"/>
    </source>
</evidence>
<comment type="subcellular location">
    <subcellularLocation>
        <location evidence="1">Cell membrane</location>
        <topology evidence="1">Multi-pass membrane protein</topology>
    </subcellularLocation>
</comment>
<dbReference type="Gene3D" id="1.20.1110.10">
    <property type="entry name" value="Calcium-transporting ATPase, transmembrane domain"/>
    <property type="match status" value="1"/>
</dbReference>
<dbReference type="PANTHER" id="PTHR43294:SF21">
    <property type="entry name" value="CATION TRANSPORTING ATPASE"/>
    <property type="match status" value="1"/>
</dbReference>
<protein>
    <recommendedName>
        <fullName evidence="13">Cation-transporting P-type ATPase N-terminal domain-containing protein</fullName>
    </recommendedName>
</protein>
<sequence length="889" mass="96163">MIFSAKSIAQVEKELHTSQKNGLTETEVAAAKKTHGPNTLPDSTHNTGKLKIFFNQWKSPLILILVVAGAVSGSLGERIDMTIIFITAVINAFIGFFQEYKANSALAQLRSLVSYASVVLRYGKKMELPSTEIVPGDIVYLKAGDKVPADGRLVTIESLTINEAVLTGESTPVQKSVTVIKKEVEVAEQKNMVFKGTTVAEGTGTYIVTSIGAHTELGKIAMLVENTEDEETPLQRQLAVLARKITIIVVILAVGLFLIGLLFGNGQYEVLELFKIAIAVAVAAVPEGLVISLTVILAIGMQFILKRNALVRKLVAAETLGSVNVICTDKTGTLTEGNMSVVSVHTAAGTVEANGFANIVPQSDCYTLLRIGLICNNAILQSRDNAVVITGDTTETALVKAGIAAGFVYADVQQATPRIGGVPFSSANKFMATVNTEGANTWIYAKGAPEVLIEKVTHYVENGKEKKLTKKQKDLFVKKADQLAAQGFRTLAVAYTALVPTQKKITQADVRGLTLVGIVGIADPIRFDVRDTLQKAKRAGIRVVMITGDHAKTAKAIGEQLGLLGAADTVCQGKEIDLLSDTELLLRLKTTTVFARVTPEHKIRIIRALQSQGNIVSMTGDGVNDAPALKGADIGVAVGSGSDVAKETADMVLLDDSFTTIVAAVEEGRGIYQNIKKVVLYLLSSSFAEVLIITESIIAGFPVAALPAQILWINIIEDTFPTMALAFDKSDPENMKDAPRKKSETLLDSEMKIMIVLKSIISNIFLFIIFVYFYRTTGDITLTRTIVFVGFATDALFYIFSIRSLRRMIWQGNPLSNLYLVGAVGFGWMMLLLAVYWPPLQLLLHTVPLSSVHWVVMICFGIGNLVLTELIKGFFIARTLHKKDIQSLI</sequence>
<accession>A0A2M6VZW2</accession>
<gene>
    <name evidence="14" type="ORF">COU33_05420</name>
</gene>
<dbReference type="FunFam" id="3.40.50.1000:FF:000001">
    <property type="entry name" value="Phospholipid-transporting ATPase IC"/>
    <property type="match status" value="1"/>
</dbReference>
<feature type="domain" description="Cation-transporting P-type ATPase N-terminal" evidence="13">
    <location>
        <begin position="2"/>
        <end position="77"/>
    </location>
</feature>
<evidence type="ECO:0000256" key="7">
    <source>
        <dbReference type="ARBA" id="ARBA00022840"/>
    </source>
</evidence>
<feature type="transmembrane region" description="Helical" evidence="12">
    <location>
        <begin position="276"/>
        <end position="305"/>
    </location>
</feature>
<proteinExistence type="inferred from homology"/>
<comment type="caution">
    <text evidence="14">The sequence shown here is derived from an EMBL/GenBank/DDBJ whole genome shotgun (WGS) entry which is preliminary data.</text>
</comment>
<dbReference type="GO" id="GO:0016887">
    <property type="term" value="F:ATP hydrolysis activity"/>
    <property type="evidence" value="ECO:0007669"/>
    <property type="project" value="InterPro"/>
</dbReference>
<dbReference type="SMART" id="SM00831">
    <property type="entry name" value="Cation_ATPase_N"/>
    <property type="match status" value="1"/>
</dbReference>
<dbReference type="NCBIfam" id="TIGR01494">
    <property type="entry name" value="ATPase_P-type"/>
    <property type="match status" value="2"/>
</dbReference>
<dbReference type="InterPro" id="IPR050510">
    <property type="entry name" value="Cation_transp_ATPase_P-type"/>
</dbReference>
<dbReference type="SFLD" id="SFLDS00003">
    <property type="entry name" value="Haloacid_Dehalogenase"/>
    <property type="match status" value="1"/>
</dbReference>
<evidence type="ECO:0000256" key="4">
    <source>
        <dbReference type="ARBA" id="ARBA00022553"/>
    </source>
</evidence>
<reference evidence="15" key="1">
    <citation type="submission" date="2017-09" db="EMBL/GenBank/DDBJ databases">
        <title>Depth-based differentiation of microbial function through sediment-hosted aquifers and enrichment of novel symbionts in the deep terrestrial subsurface.</title>
        <authorList>
            <person name="Probst A.J."/>
            <person name="Ladd B."/>
            <person name="Jarett J.K."/>
            <person name="Geller-Mcgrath D.E."/>
            <person name="Sieber C.M.K."/>
            <person name="Emerson J.B."/>
            <person name="Anantharaman K."/>
            <person name="Thomas B.C."/>
            <person name="Malmstrom R."/>
            <person name="Stieglmeier M."/>
            <person name="Klingl A."/>
            <person name="Woyke T."/>
            <person name="Ryan C.M."/>
            <person name="Banfield J.F."/>
        </authorList>
    </citation>
    <scope>NUCLEOTIDE SEQUENCE [LARGE SCALE GENOMIC DNA]</scope>
</reference>
<dbReference type="SUPFAM" id="SSF81653">
    <property type="entry name" value="Calcium ATPase, transduction domain A"/>
    <property type="match status" value="1"/>
</dbReference>
<dbReference type="Gene3D" id="3.40.1110.10">
    <property type="entry name" value="Calcium-transporting ATPase, cytoplasmic domain N"/>
    <property type="match status" value="1"/>
</dbReference>
<dbReference type="FunFam" id="2.70.150.10:FF:000160">
    <property type="entry name" value="Sarcoplasmic/endoplasmic reticulum calcium ATPase 1"/>
    <property type="match status" value="1"/>
</dbReference>
<evidence type="ECO:0000256" key="6">
    <source>
        <dbReference type="ARBA" id="ARBA00022741"/>
    </source>
</evidence>
<feature type="transmembrane region" description="Helical" evidence="12">
    <location>
        <begin position="817"/>
        <end position="837"/>
    </location>
</feature>
<dbReference type="PRINTS" id="PR00120">
    <property type="entry name" value="HATPASE"/>
</dbReference>
<dbReference type="InterPro" id="IPR018303">
    <property type="entry name" value="ATPase_P-typ_P_site"/>
</dbReference>
<feature type="transmembrane region" description="Helical" evidence="12">
    <location>
        <begin position="245"/>
        <end position="264"/>
    </location>
</feature>
<evidence type="ECO:0000313" key="14">
    <source>
        <dbReference type="EMBL" id="PIT86035.1"/>
    </source>
</evidence>
<dbReference type="InterPro" id="IPR023214">
    <property type="entry name" value="HAD_sf"/>
</dbReference>
<dbReference type="InterPro" id="IPR023298">
    <property type="entry name" value="ATPase_P-typ_TM_dom_sf"/>
</dbReference>
<name>A0A2M6VZW2_9BACT</name>
<dbReference type="Pfam" id="PF00690">
    <property type="entry name" value="Cation_ATPase_N"/>
    <property type="match status" value="1"/>
</dbReference>
<dbReference type="PRINTS" id="PR00119">
    <property type="entry name" value="CATATPASE"/>
</dbReference>
<evidence type="ECO:0000256" key="10">
    <source>
        <dbReference type="ARBA" id="ARBA00022989"/>
    </source>
</evidence>
<evidence type="ECO:0000256" key="2">
    <source>
        <dbReference type="ARBA" id="ARBA00005675"/>
    </source>
</evidence>
<dbReference type="InterPro" id="IPR036412">
    <property type="entry name" value="HAD-like_sf"/>
</dbReference>
<dbReference type="InterPro" id="IPR006068">
    <property type="entry name" value="ATPase_P-typ_cation-transptr_C"/>
</dbReference>
<dbReference type="Pfam" id="PF13246">
    <property type="entry name" value="Cation_ATPase"/>
    <property type="match status" value="1"/>
</dbReference>
<keyword evidence="5 12" id="KW-0812">Transmembrane</keyword>
<dbReference type="InterPro" id="IPR004014">
    <property type="entry name" value="ATPase_P-typ_cation-transptr_N"/>
</dbReference>
<evidence type="ECO:0000256" key="9">
    <source>
        <dbReference type="ARBA" id="ARBA00022967"/>
    </source>
</evidence>
<dbReference type="SFLD" id="SFLDG00002">
    <property type="entry name" value="C1.7:_P-type_atpase_like"/>
    <property type="match status" value="1"/>
</dbReference>
<dbReference type="InterPro" id="IPR008250">
    <property type="entry name" value="ATPase_P-typ_transduc_dom_A_sf"/>
</dbReference>
<dbReference type="InterPro" id="IPR023299">
    <property type="entry name" value="ATPase_P-typ_cyto_dom_N"/>
</dbReference>
<dbReference type="GO" id="GO:1902600">
    <property type="term" value="P:proton transmembrane transport"/>
    <property type="evidence" value="ECO:0007669"/>
    <property type="project" value="TreeGrafter"/>
</dbReference>
<feature type="transmembrane region" description="Helical" evidence="12">
    <location>
        <begin position="755"/>
        <end position="774"/>
    </location>
</feature>
<evidence type="ECO:0000256" key="3">
    <source>
        <dbReference type="ARBA" id="ARBA00022475"/>
    </source>
</evidence>
<feature type="transmembrane region" description="Helical" evidence="12">
    <location>
        <begin position="59"/>
        <end position="76"/>
    </location>
</feature>
<feature type="transmembrane region" description="Helical" evidence="12">
    <location>
        <begin position="786"/>
        <end position="805"/>
    </location>
</feature>
<dbReference type="SUPFAM" id="SSF81660">
    <property type="entry name" value="Metal cation-transporting ATPase, ATP-binding domain N"/>
    <property type="match status" value="1"/>
</dbReference>
<dbReference type="Gene3D" id="2.70.150.10">
    <property type="entry name" value="Calcium-transporting ATPase, cytoplasmic transduction domain A"/>
    <property type="match status" value="1"/>
</dbReference>
<dbReference type="Pfam" id="PF08282">
    <property type="entry name" value="Hydrolase_3"/>
    <property type="match status" value="1"/>
</dbReference>
<evidence type="ECO:0000256" key="1">
    <source>
        <dbReference type="ARBA" id="ARBA00004651"/>
    </source>
</evidence>
<dbReference type="InterPro" id="IPR001757">
    <property type="entry name" value="P_typ_ATPase"/>
</dbReference>
<dbReference type="GO" id="GO:0006883">
    <property type="term" value="P:intracellular sodium ion homeostasis"/>
    <property type="evidence" value="ECO:0007669"/>
    <property type="project" value="TreeGrafter"/>
</dbReference>
<evidence type="ECO:0000256" key="12">
    <source>
        <dbReference type="SAM" id="Phobius"/>
    </source>
</evidence>
<organism evidence="14 15">
    <name type="scientific">Candidatus Magasanikbacteria bacterium CG10_big_fil_rev_8_21_14_0_10_43_6</name>
    <dbReference type="NCBI Taxonomy" id="1974650"/>
    <lineage>
        <taxon>Bacteria</taxon>
        <taxon>Candidatus Magasanikiibacteriota</taxon>
    </lineage>
</organism>
<keyword evidence="7" id="KW-0067">ATP-binding</keyword>
<keyword evidence="9" id="KW-1278">Translocase</keyword>
<dbReference type="GO" id="GO:0005886">
    <property type="term" value="C:plasma membrane"/>
    <property type="evidence" value="ECO:0007669"/>
    <property type="project" value="UniProtKB-SubCell"/>
</dbReference>
<dbReference type="InterPro" id="IPR044492">
    <property type="entry name" value="P_typ_ATPase_HD_dom"/>
</dbReference>
<dbReference type="SUPFAM" id="SSF56784">
    <property type="entry name" value="HAD-like"/>
    <property type="match status" value="1"/>
</dbReference>
<evidence type="ECO:0000256" key="8">
    <source>
        <dbReference type="ARBA" id="ARBA00022842"/>
    </source>
</evidence>
<keyword evidence="3" id="KW-1003">Cell membrane</keyword>
<feature type="transmembrane region" description="Helical" evidence="12">
    <location>
        <begin position="852"/>
        <end position="875"/>
    </location>
</feature>
<evidence type="ECO:0000256" key="5">
    <source>
        <dbReference type="ARBA" id="ARBA00022692"/>
    </source>
</evidence>
<evidence type="ECO:0000259" key="13">
    <source>
        <dbReference type="SMART" id="SM00831"/>
    </source>
</evidence>
<dbReference type="Pfam" id="PF00122">
    <property type="entry name" value="E1-E2_ATPase"/>
    <property type="match status" value="1"/>
</dbReference>